<proteinExistence type="predicted"/>
<evidence type="ECO:0000313" key="3">
    <source>
        <dbReference type="Proteomes" id="UP001634393"/>
    </source>
</evidence>
<gene>
    <name evidence="2" type="ORF">ACJIZ3_023595</name>
</gene>
<reference evidence="2 3" key="1">
    <citation type="submission" date="2024-12" db="EMBL/GenBank/DDBJ databases">
        <title>The unique morphological basis and parallel evolutionary history of personate flowers in Penstemon.</title>
        <authorList>
            <person name="Depatie T.H."/>
            <person name="Wessinger C.A."/>
        </authorList>
    </citation>
    <scope>NUCLEOTIDE SEQUENCE [LARGE SCALE GENOMIC DNA]</scope>
    <source>
        <strain evidence="2">WTNN_2</strain>
        <tissue evidence="2">Leaf</tissue>
    </source>
</reference>
<evidence type="ECO:0000259" key="1">
    <source>
        <dbReference type="PROSITE" id="PS51462"/>
    </source>
</evidence>
<dbReference type="Pfam" id="PF00293">
    <property type="entry name" value="NUDIX"/>
    <property type="match status" value="1"/>
</dbReference>
<feature type="domain" description="Nudix hydrolase" evidence="1">
    <location>
        <begin position="7"/>
        <end position="77"/>
    </location>
</feature>
<dbReference type="PROSITE" id="PS51462">
    <property type="entry name" value="NUDIX"/>
    <property type="match status" value="1"/>
</dbReference>
<protein>
    <recommendedName>
        <fullName evidence="1">Nudix hydrolase domain-containing protein</fullName>
    </recommendedName>
</protein>
<dbReference type="EMBL" id="JBJXBP010000003">
    <property type="protein sequence ID" value="KAL3839004.1"/>
    <property type="molecule type" value="Genomic_DNA"/>
</dbReference>
<dbReference type="AlphaFoldDB" id="A0ABD3TPH1"/>
<dbReference type="InterPro" id="IPR000086">
    <property type="entry name" value="NUDIX_hydrolase_dom"/>
</dbReference>
<dbReference type="Proteomes" id="UP001634393">
    <property type="component" value="Unassembled WGS sequence"/>
</dbReference>
<dbReference type="InterPro" id="IPR015797">
    <property type="entry name" value="NUDIX_hydrolase-like_dom_sf"/>
</dbReference>
<comment type="caution">
    <text evidence="2">The sequence shown here is derived from an EMBL/GenBank/DDBJ whole genome shotgun (WGS) entry which is preliminary data.</text>
</comment>
<keyword evidence="3" id="KW-1185">Reference proteome</keyword>
<name>A0ABD3TPH1_9LAMI</name>
<accession>A0ABD3TPH1</accession>
<organism evidence="2 3">
    <name type="scientific">Penstemon smallii</name>
    <dbReference type="NCBI Taxonomy" id="265156"/>
    <lineage>
        <taxon>Eukaryota</taxon>
        <taxon>Viridiplantae</taxon>
        <taxon>Streptophyta</taxon>
        <taxon>Embryophyta</taxon>
        <taxon>Tracheophyta</taxon>
        <taxon>Spermatophyta</taxon>
        <taxon>Magnoliopsida</taxon>
        <taxon>eudicotyledons</taxon>
        <taxon>Gunneridae</taxon>
        <taxon>Pentapetalae</taxon>
        <taxon>asterids</taxon>
        <taxon>lamiids</taxon>
        <taxon>Lamiales</taxon>
        <taxon>Plantaginaceae</taxon>
        <taxon>Cheloneae</taxon>
        <taxon>Penstemon</taxon>
    </lineage>
</organism>
<evidence type="ECO:0000313" key="2">
    <source>
        <dbReference type="EMBL" id="KAL3839004.1"/>
    </source>
</evidence>
<dbReference type="SUPFAM" id="SSF55811">
    <property type="entry name" value="Nudix"/>
    <property type="match status" value="1"/>
</dbReference>
<dbReference type="Gene3D" id="3.90.79.10">
    <property type="entry name" value="Nucleoside Triphosphate Pyrophosphohydrolase"/>
    <property type="match status" value="1"/>
</dbReference>
<sequence>MENDGPNSRRKVAVVVFVLKGNNKVLLGRRRSSIGRDNFALPGGHLEFDQTLNPFPHFSYFCKWESFEECVGREVKE</sequence>
<dbReference type="PANTHER" id="PTHR16099">
    <property type="entry name" value="8-OXO-DGTP DIPHOSPHATES NUDT15"/>
    <property type="match status" value="1"/>
</dbReference>
<dbReference type="PANTHER" id="PTHR16099:SF5">
    <property type="entry name" value="NUCLEOTIDE TRIPHOSPHATE DIPHOSPHATASE NUDT15"/>
    <property type="match status" value="1"/>
</dbReference>